<gene>
    <name evidence="15 17" type="primary">lpxC</name>
    <name evidence="16" type="synonym">fabZ</name>
    <name evidence="17" type="ORF">Epro_0450</name>
</gene>
<dbReference type="SUPFAM" id="SSF54637">
    <property type="entry name" value="Thioesterase/thiol ester dehydrase-isomerase"/>
    <property type="match status" value="1"/>
</dbReference>
<keyword evidence="10 15" id="KW-0862">Zinc</keyword>
<dbReference type="UniPathway" id="UPA00359">
    <property type="reaction ID" value="UER00478"/>
</dbReference>
<dbReference type="GO" id="GO:0103117">
    <property type="term" value="F:UDP-3-O-acyl-N-acetylglucosamine deacetylase activity"/>
    <property type="evidence" value="ECO:0007669"/>
    <property type="project" value="UniProtKB-UniRule"/>
</dbReference>
<dbReference type="InterPro" id="IPR004463">
    <property type="entry name" value="UDP-acyl_GlcNac_deAcase"/>
</dbReference>
<feature type="active site" evidence="16">
    <location>
        <position position="349"/>
    </location>
</feature>
<dbReference type="Gene3D" id="3.30.1700.10">
    <property type="entry name" value="lpxc deacetylase, domain 2"/>
    <property type="match status" value="1"/>
</dbReference>
<comment type="similarity">
    <text evidence="16">Belongs to the thioester dehydratase family. FabZ subfamily.</text>
</comment>
<comment type="function">
    <text evidence="2 15">Catalyzes the hydrolysis of UDP-3-O-myristoyl-N-acetylglucosamine to form UDP-3-O-myristoylglucosamine and acetate, the committed step in lipid A biosynthesis.</text>
</comment>
<evidence type="ECO:0000256" key="3">
    <source>
        <dbReference type="ARBA" id="ARBA00004496"/>
    </source>
</evidence>
<evidence type="ECO:0000256" key="15">
    <source>
        <dbReference type="HAMAP-Rule" id="MF_00388"/>
    </source>
</evidence>
<dbReference type="HAMAP" id="MF_00388">
    <property type="entry name" value="LpxC"/>
    <property type="match status" value="1"/>
</dbReference>
<dbReference type="InterPro" id="IPR029069">
    <property type="entry name" value="HotDog_dom_sf"/>
</dbReference>
<keyword evidence="11 15" id="KW-0443">Lipid metabolism</keyword>
<dbReference type="GO" id="GO:0019171">
    <property type="term" value="F:(3R)-hydroxyacyl-[acyl-carrier-protein] dehydratase activity"/>
    <property type="evidence" value="ECO:0007669"/>
    <property type="project" value="UniProtKB-EC"/>
</dbReference>
<comment type="cofactor">
    <cofactor evidence="1 15">
        <name>Zn(2+)</name>
        <dbReference type="ChEBI" id="CHEBI:29105"/>
    </cofactor>
</comment>
<dbReference type="Pfam" id="PF07977">
    <property type="entry name" value="FabA"/>
    <property type="match status" value="1"/>
</dbReference>
<evidence type="ECO:0000256" key="16">
    <source>
        <dbReference type="HAMAP-Rule" id="MF_00406"/>
    </source>
</evidence>
<comment type="catalytic activity">
    <reaction evidence="13 15">
        <text>a UDP-3-O-[(3R)-3-hydroxyacyl]-N-acetyl-alpha-D-glucosamine + H2O = a UDP-3-O-[(3R)-3-hydroxyacyl]-alpha-D-glucosamine + acetate</text>
        <dbReference type="Rhea" id="RHEA:67816"/>
        <dbReference type="ChEBI" id="CHEBI:15377"/>
        <dbReference type="ChEBI" id="CHEBI:30089"/>
        <dbReference type="ChEBI" id="CHEBI:137740"/>
        <dbReference type="ChEBI" id="CHEBI:173225"/>
        <dbReference type="EC" id="3.5.1.108"/>
    </reaction>
</comment>
<dbReference type="EMBL" id="CP009498">
    <property type="protein sequence ID" value="AKL97829.1"/>
    <property type="molecule type" value="Genomic_DNA"/>
</dbReference>
<dbReference type="NCBIfam" id="TIGR01750">
    <property type="entry name" value="fabZ"/>
    <property type="match status" value="1"/>
</dbReference>
<comment type="similarity">
    <text evidence="15">Belongs to the LpxC family.</text>
</comment>
<keyword evidence="12 16" id="KW-0456">Lyase</keyword>
<comment type="catalytic activity">
    <reaction evidence="16">
        <text>a (3R)-hydroxyacyl-[ACP] = a (2E)-enoyl-[ACP] + H2O</text>
        <dbReference type="Rhea" id="RHEA:13097"/>
        <dbReference type="Rhea" id="RHEA-COMP:9925"/>
        <dbReference type="Rhea" id="RHEA-COMP:9945"/>
        <dbReference type="ChEBI" id="CHEBI:15377"/>
        <dbReference type="ChEBI" id="CHEBI:78784"/>
        <dbReference type="ChEBI" id="CHEBI:78827"/>
        <dbReference type="EC" id="4.2.1.59"/>
    </reaction>
</comment>
<evidence type="ECO:0000256" key="8">
    <source>
        <dbReference type="ARBA" id="ARBA00022723"/>
    </source>
</evidence>
<sequence>MAKQTTIAAEAYVEGVGLHTGKKSKVVFKSAPANSGIKFIRTDLSGKPEIPALYSNALLNMAVRGSVIAKGEARVSTIEHIMSSCNALGIDNLTIEIDNEEPPILDGSAKVFAETLAKAGVKELDAPKEYYVITEPVIFESGKTKISAYPSDKLEIECTIGFDHPYLKHQEMKVSCVNKDFYLSDLASAKTFCFDYEIEALQKNGLALGGNMDNAIVISIDGIHNPEPLRYADEFVRHKILDLIGDLYLAGKPIKAKITAEKPGHLNNINFVKEFVKKATIKKDNTEDVMESPALKEGEKILTHEEVLKIIPHRYPFVMIDKIKINSAEPNKAVGYKCVSGNEGFFQGHFPGAPIMPGVLIVEAMAQTSCVMFLSKPTMKNCLAYFMSIDNAKFRKPVKPGDLLELRVETIKDSGRRGKVKGQAFVDGKLTTEAEFMFIIVDKEA</sequence>
<evidence type="ECO:0000256" key="11">
    <source>
        <dbReference type="ARBA" id="ARBA00023098"/>
    </source>
</evidence>
<accession>A0A0G3WJZ7</accession>
<evidence type="ECO:0000256" key="9">
    <source>
        <dbReference type="ARBA" id="ARBA00022801"/>
    </source>
</evidence>
<comment type="pathway">
    <text evidence="4 15">Glycolipid biosynthesis; lipid IV(A) biosynthesis; lipid IV(A) from (3R)-3-hydroxytetradecanoyl-[acyl-carrier-protein] and UDP-N-acetyl-alpha-D-glucosamine: step 2/6.</text>
</comment>
<dbReference type="InterPro" id="IPR010084">
    <property type="entry name" value="FabZ"/>
</dbReference>
<reference evidence="17 18" key="1">
    <citation type="submission" date="2014-09" db="EMBL/GenBank/DDBJ databases">
        <title>Complete genome sequence of Endomicrobium proavitum.</title>
        <authorList>
            <person name="Zheng H."/>
        </authorList>
    </citation>
    <scope>NUCLEOTIDE SEQUENCE [LARGE SCALE GENOMIC DNA]</scope>
    <source>
        <strain evidence="17 18">Rsa215</strain>
    </source>
</reference>
<comment type="subcellular location">
    <subcellularLocation>
        <location evidence="3 16">Cytoplasm</location>
    </subcellularLocation>
</comment>
<organism evidence="17 18">
    <name type="scientific">Endomicrobium proavitum</name>
    <dbReference type="NCBI Taxonomy" id="1408281"/>
    <lineage>
        <taxon>Bacteria</taxon>
        <taxon>Pseudomonadati</taxon>
        <taxon>Elusimicrobiota</taxon>
        <taxon>Endomicrobiia</taxon>
        <taxon>Endomicrobiales</taxon>
        <taxon>Endomicrobiaceae</taxon>
        <taxon>Endomicrobium</taxon>
    </lineage>
</organism>
<dbReference type="NCBIfam" id="TIGR00325">
    <property type="entry name" value="lpxC"/>
    <property type="match status" value="1"/>
</dbReference>
<dbReference type="NCBIfam" id="NF009667">
    <property type="entry name" value="PRK13188.1"/>
    <property type="match status" value="1"/>
</dbReference>
<dbReference type="CDD" id="cd01288">
    <property type="entry name" value="FabZ"/>
    <property type="match status" value="1"/>
</dbReference>
<evidence type="ECO:0000256" key="10">
    <source>
        <dbReference type="ARBA" id="ARBA00022833"/>
    </source>
</evidence>
<evidence type="ECO:0000256" key="14">
    <source>
        <dbReference type="ARBA" id="ARBA00025049"/>
    </source>
</evidence>
<keyword evidence="8 15" id="KW-0479">Metal-binding</keyword>
<dbReference type="GO" id="GO:0016020">
    <property type="term" value="C:membrane"/>
    <property type="evidence" value="ECO:0007669"/>
    <property type="project" value="GOC"/>
</dbReference>
<dbReference type="AlphaFoldDB" id="A0A0G3WJZ7"/>
<feature type="binding site" evidence="15">
    <location>
        <position position="80"/>
    </location>
    <ligand>
        <name>Zn(2+)</name>
        <dbReference type="ChEBI" id="CHEBI:29105"/>
    </ligand>
</feature>
<evidence type="ECO:0000256" key="4">
    <source>
        <dbReference type="ARBA" id="ARBA00005002"/>
    </source>
</evidence>
<dbReference type="InterPro" id="IPR020568">
    <property type="entry name" value="Ribosomal_Su5_D2-typ_SF"/>
</dbReference>
<dbReference type="Proteomes" id="UP000035337">
    <property type="component" value="Chromosome"/>
</dbReference>
<dbReference type="STRING" id="1408281.Epro_0450"/>
<dbReference type="PATRIC" id="fig|1408281.3.peg.463"/>
<feature type="binding site" evidence="15">
    <location>
        <position position="238"/>
    </location>
    <ligand>
        <name>Zn(2+)</name>
        <dbReference type="ChEBI" id="CHEBI:29105"/>
    </ligand>
</feature>
<dbReference type="PANTHER" id="PTHR33694:SF1">
    <property type="entry name" value="UDP-3-O-ACYL-N-ACETYLGLUCOSAMINE DEACETYLASE 1, MITOCHONDRIAL-RELATED"/>
    <property type="match status" value="1"/>
</dbReference>
<dbReference type="PANTHER" id="PTHR33694">
    <property type="entry name" value="UDP-3-O-ACYL-N-ACETYLGLUCOSAMINE DEACETYLASE 1, MITOCHONDRIAL-RELATED"/>
    <property type="match status" value="1"/>
</dbReference>
<dbReference type="GO" id="GO:0009245">
    <property type="term" value="P:lipid A biosynthetic process"/>
    <property type="evidence" value="ECO:0007669"/>
    <property type="project" value="UniProtKB-UniRule"/>
</dbReference>
<feature type="binding site" evidence="15">
    <location>
        <position position="242"/>
    </location>
    <ligand>
        <name>Zn(2+)</name>
        <dbReference type="ChEBI" id="CHEBI:29105"/>
    </ligand>
</feature>
<comment type="function">
    <text evidence="14 16">Involved in unsaturated fatty acids biosynthesis. Catalyzes the dehydration of short chain beta-hydroxyacyl-ACPs and long chain saturated and unsaturated beta-hydroxyacyl-ACPs.</text>
</comment>
<dbReference type="HAMAP" id="MF_00406">
    <property type="entry name" value="FabZ"/>
    <property type="match status" value="1"/>
</dbReference>
<feature type="active site" description="Proton donor" evidence="15">
    <location>
        <position position="265"/>
    </location>
</feature>
<keyword evidence="18" id="KW-1185">Reference proteome</keyword>
<evidence type="ECO:0000256" key="2">
    <source>
        <dbReference type="ARBA" id="ARBA00002923"/>
    </source>
</evidence>
<dbReference type="InterPro" id="IPR015870">
    <property type="entry name" value="UDP-acyl_N-AcGlcN_deAcase_N"/>
</dbReference>
<keyword evidence="9 15" id="KW-0378">Hydrolase</keyword>
<evidence type="ECO:0000256" key="7">
    <source>
        <dbReference type="ARBA" id="ARBA00022556"/>
    </source>
</evidence>
<dbReference type="Gene3D" id="3.30.230.20">
    <property type="entry name" value="lpxc deacetylase, domain 1"/>
    <property type="match status" value="1"/>
</dbReference>
<dbReference type="GO" id="GO:0046872">
    <property type="term" value="F:metal ion binding"/>
    <property type="evidence" value="ECO:0007669"/>
    <property type="project" value="UniProtKB-KW"/>
</dbReference>
<evidence type="ECO:0000256" key="5">
    <source>
        <dbReference type="ARBA" id="ARBA00022490"/>
    </source>
</evidence>
<dbReference type="Gene3D" id="3.10.129.10">
    <property type="entry name" value="Hotdog Thioesterase"/>
    <property type="match status" value="1"/>
</dbReference>
<keyword evidence="6 15" id="KW-0444">Lipid biosynthesis</keyword>
<dbReference type="NCBIfam" id="NF000582">
    <property type="entry name" value="PRK00006.1"/>
    <property type="match status" value="1"/>
</dbReference>
<proteinExistence type="inferred from homology"/>
<dbReference type="SUPFAM" id="SSF54211">
    <property type="entry name" value="Ribosomal protein S5 domain 2-like"/>
    <property type="match status" value="2"/>
</dbReference>
<dbReference type="InterPro" id="IPR011334">
    <property type="entry name" value="UDP-acyl_GlcNac_deAcase_C"/>
</dbReference>
<dbReference type="GO" id="GO:0005737">
    <property type="term" value="C:cytoplasm"/>
    <property type="evidence" value="ECO:0007669"/>
    <property type="project" value="UniProtKB-SubCell"/>
</dbReference>
<evidence type="ECO:0000313" key="17">
    <source>
        <dbReference type="EMBL" id="AKL97829.1"/>
    </source>
</evidence>
<evidence type="ECO:0000256" key="1">
    <source>
        <dbReference type="ARBA" id="ARBA00001947"/>
    </source>
</evidence>
<evidence type="ECO:0000256" key="12">
    <source>
        <dbReference type="ARBA" id="ARBA00023239"/>
    </source>
</evidence>
<evidence type="ECO:0000313" key="18">
    <source>
        <dbReference type="Proteomes" id="UP000035337"/>
    </source>
</evidence>
<keyword evidence="5 16" id="KW-0963">Cytoplasm</keyword>
<dbReference type="EC" id="4.2.1.59" evidence="16"/>
<dbReference type="RefSeq" id="WP_052570216.1">
    <property type="nucleotide sequence ID" value="NZ_CP009498.1"/>
</dbReference>
<keyword evidence="7 15" id="KW-0441">Lipid A biosynthesis</keyword>
<evidence type="ECO:0000256" key="6">
    <source>
        <dbReference type="ARBA" id="ARBA00022516"/>
    </source>
</evidence>
<protein>
    <recommendedName>
        <fullName evidence="15 16">Multifunctional fusion protein</fullName>
    </recommendedName>
    <domain>
        <recommendedName>
            <fullName evidence="16">3-hydroxyacyl-[acyl-carrier-protein] dehydratase FabZ</fullName>
            <ecNumber evidence="16">4.2.1.59</ecNumber>
        </recommendedName>
        <alternativeName>
            <fullName evidence="16">(3R)-hydroxymyristoyl-[acyl-carrier-protein] dehydratase</fullName>
        </alternativeName>
        <alternativeName>
            <fullName evidence="16">Beta-hydroxyacyl-ACP dehydratase</fullName>
            <shortName evidence="16">(3R)-hydroxymyristoyl-ACP dehydrase</shortName>
        </alternativeName>
    </domain>
    <domain>
        <recommendedName>
            <fullName evidence="15">UDP-3-O-acyl-N-acetylglucosamine deacetylase</fullName>
            <shortName evidence="15">UDP-3-O-acyl-GlcNAc deacetylase</shortName>
            <ecNumber evidence="15">3.5.1.108</ecNumber>
        </recommendedName>
        <alternativeName>
            <fullName evidence="15">UDP-3-O-[R-3-hydroxymyristoyl]-N-acetylglucosamine deacetylase</fullName>
        </alternativeName>
    </domain>
</protein>
<dbReference type="Pfam" id="PF03331">
    <property type="entry name" value="LpxC"/>
    <property type="match status" value="1"/>
</dbReference>
<dbReference type="GO" id="GO:0006633">
    <property type="term" value="P:fatty acid biosynthetic process"/>
    <property type="evidence" value="ECO:0007669"/>
    <property type="project" value="UniProtKB-UniRule"/>
</dbReference>
<dbReference type="FunFam" id="3.10.129.10:FF:000001">
    <property type="entry name" value="3-hydroxyacyl-[acyl-carrier-protein] dehydratase FabZ"/>
    <property type="match status" value="1"/>
</dbReference>
<dbReference type="KEGG" id="epo:Epro_0450"/>
<evidence type="ECO:0000256" key="13">
    <source>
        <dbReference type="ARBA" id="ARBA00024535"/>
    </source>
</evidence>
<dbReference type="EC" id="3.5.1.108" evidence="15"/>
<dbReference type="OrthoDB" id="9772788at2"/>
<name>A0A0G3WJZ7_9BACT</name>
<dbReference type="InterPro" id="IPR013114">
    <property type="entry name" value="FabA_FabZ"/>
</dbReference>